<keyword evidence="3" id="KW-1185">Reference proteome</keyword>
<gene>
    <name evidence="2" type="ORF">psal_cds_265</name>
</gene>
<protein>
    <submittedName>
        <fullName evidence="2">Uncharacterized protein</fullName>
    </submittedName>
</protein>
<evidence type="ECO:0000313" key="3">
    <source>
        <dbReference type="Proteomes" id="UP000204584"/>
    </source>
</evidence>
<dbReference type="Proteomes" id="UP000204584">
    <property type="component" value="Segment"/>
</dbReference>
<dbReference type="KEGG" id="vg:16605623"/>
<evidence type="ECO:0000313" key="2">
    <source>
        <dbReference type="EMBL" id="AGO83836.1"/>
    </source>
</evidence>
<accession>S4VWL7</accession>
<evidence type="ECO:0000256" key="1">
    <source>
        <dbReference type="SAM" id="MobiDB-lite"/>
    </source>
</evidence>
<organism evidence="2 3">
    <name type="scientific">Pandoravirus salinus</name>
    <dbReference type="NCBI Taxonomy" id="1349410"/>
    <lineage>
        <taxon>Viruses</taxon>
        <taxon>Pandoravirus</taxon>
    </lineage>
</organism>
<dbReference type="GeneID" id="16605623"/>
<name>S4VWL7_9VIRU</name>
<feature type="compositionally biased region" description="Basic and acidic residues" evidence="1">
    <location>
        <begin position="146"/>
        <end position="161"/>
    </location>
</feature>
<proteinExistence type="predicted"/>
<feature type="compositionally biased region" description="Basic residues" evidence="1">
    <location>
        <begin position="95"/>
        <end position="110"/>
    </location>
</feature>
<dbReference type="RefSeq" id="YP_008436900.1">
    <property type="nucleotide sequence ID" value="NC_022098.1"/>
</dbReference>
<sequence length="283" mass="32326">MTFGGLSFLVFFFAPAWCASWLGLASRAPSFFFSRRVFGAVSNSLSLSVSLCFCTDKTCARPPVFSPKKRQWQTTHEKKRERETRRQPITAKEKHTNKRAARKGKKRKRTAACGSQPKKKGTKSPRIVPARWFECPLSRWAHPRPSAREEKDKKKDVEKNKAAARVTVGDGWPIDRKKNTRISLSTPLPCRVIHSWFFARSRSRRPALRWSLFSFFFVDKKIQKNKTRGDRKRKKRLGGDLWHALPVRAVQEQKARRASAGSLPPSSCLAEGVMQSPCVLDRG</sequence>
<reference evidence="2 3" key="1">
    <citation type="journal article" date="2013" name="Science">
        <title>Pandoraviruses: amoeba viruses with genomes up to 2.5 Mb reaching that of parasitic eukaryotes.</title>
        <authorList>
            <person name="Philippe N."/>
            <person name="Legendre M."/>
            <person name="Doutre G."/>
            <person name="Coute Y."/>
            <person name="Poirot O."/>
            <person name="Lescot M."/>
            <person name="Arslan D."/>
            <person name="Seltzer V."/>
            <person name="Bertaux L."/>
            <person name="Bruley C."/>
            <person name="Garin J."/>
            <person name="Claverie J.M."/>
            <person name="Abergel C."/>
        </authorList>
    </citation>
    <scope>NUCLEOTIDE SEQUENCE [LARGE SCALE GENOMIC DNA]</scope>
</reference>
<feature type="region of interest" description="Disordered" evidence="1">
    <location>
        <begin position="65"/>
        <end position="125"/>
    </location>
</feature>
<dbReference type="EMBL" id="KC977571">
    <property type="protein sequence ID" value="AGO83836.1"/>
    <property type="molecule type" value="Genomic_DNA"/>
</dbReference>
<feature type="compositionally biased region" description="Basic and acidic residues" evidence="1">
    <location>
        <begin position="75"/>
        <end position="94"/>
    </location>
</feature>
<feature type="region of interest" description="Disordered" evidence="1">
    <location>
        <begin position="143"/>
        <end position="163"/>
    </location>
</feature>